<dbReference type="GO" id="GO:0016020">
    <property type="term" value="C:membrane"/>
    <property type="evidence" value="ECO:0007669"/>
    <property type="project" value="UniProtKB-SubCell"/>
</dbReference>
<evidence type="ECO:0000313" key="11">
    <source>
        <dbReference type="RefSeq" id="XP_033584271.1"/>
    </source>
</evidence>
<name>A0A6A6ZAR7_9PEZI</name>
<evidence type="ECO:0000256" key="6">
    <source>
        <dbReference type="SAM" id="MobiDB-lite"/>
    </source>
</evidence>
<evidence type="ECO:0000256" key="2">
    <source>
        <dbReference type="ARBA" id="ARBA00022692"/>
    </source>
</evidence>
<dbReference type="Proteomes" id="UP000504636">
    <property type="component" value="Unplaced"/>
</dbReference>
<evidence type="ECO:0000313" key="9">
    <source>
        <dbReference type="EMBL" id="KAF2817307.1"/>
    </source>
</evidence>
<feature type="compositionally biased region" description="Gly residues" evidence="6">
    <location>
        <begin position="400"/>
        <end position="410"/>
    </location>
</feature>
<gene>
    <name evidence="9 11" type="ORF">BDZ99DRAFT_565072</name>
</gene>
<feature type="transmembrane region" description="Helical" evidence="7">
    <location>
        <begin position="208"/>
        <end position="230"/>
    </location>
</feature>
<reference evidence="9 11" key="1">
    <citation type="journal article" date="2020" name="Stud. Mycol.">
        <title>101 Dothideomycetes genomes: a test case for predicting lifestyles and emergence of pathogens.</title>
        <authorList>
            <person name="Haridas S."/>
            <person name="Albert R."/>
            <person name="Binder M."/>
            <person name="Bloem J."/>
            <person name="Labutti K."/>
            <person name="Salamov A."/>
            <person name="Andreopoulos B."/>
            <person name="Baker S."/>
            <person name="Barry K."/>
            <person name="Bills G."/>
            <person name="Bluhm B."/>
            <person name="Cannon C."/>
            <person name="Castanera R."/>
            <person name="Culley D."/>
            <person name="Daum C."/>
            <person name="Ezra D."/>
            <person name="Gonzalez J."/>
            <person name="Henrissat B."/>
            <person name="Kuo A."/>
            <person name="Liang C."/>
            <person name="Lipzen A."/>
            <person name="Lutzoni F."/>
            <person name="Magnuson J."/>
            <person name="Mondo S."/>
            <person name="Nolan M."/>
            <person name="Ohm R."/>
            <person name="Pangilinan J."/>
            <person name="Park H.-J."/>
            <person name="Ramirez L."/>
            <person name="Alfaro M."/>
            <person name="Sun H."/>
            <person name="Tritt A."/>
            <person name="Yoshinaga Y."/>
            <person name="Zwiers L.-H."/>
            <person name="Turgeon B."/>
            <person name="Goodwin S."/>
            <person name="Spatafora J."/>
            <person name="Crous P."/>
            <person name="Grigoriev I."/>
        </authorList>
    </citation>
    <scope>NUCLEOTIDE SEQUENCE</scope>
    <source>
        <strain evidence="9 11">CBS 304.34</strain>
    </source>
</reference>
<dbReference type="GeneID" id="54468325"/>
<evidence type="ECO:0000256" key="5">
    <source>
        <dbReference type="ARBA" id="ARBA00038359"/>
    </source>
</evidence>
<feature type="compositionally biased region" description="Polar residues" evidence="6">
    <location>
        <begin position="385"/>
        <end position="399"/>
    </location>
</feature>
<comment type="similarity">
    <text evidence="5">Belongs to the SAT4 family.</text>
</comment>
<feature type="transmembrane region" description="Helical" evidence="7">
    <location>
        <begin position="242"/>
        <end position="265"/>
    </location>
</feature>
<feature type="region of interest" description="Disordered" evidence="6">
    <location>
        <begin position="374"/>
        <end position="427"/>
    </location>
</feature>
<feature type="transmembrane region" description="Helical" evidence="7">
    <location>
        <begin position="98"/>
        <end position="117"/>
    </location>
</feature>
<protein>
    <recommendedName>
        <fullName evidence="8">Rhodopsin domain-containing protein</fullName>
    </recommendedName>
</protein>
<dbReference type="AlphaFoldDB" id="A0A6A6ZAR7"/>
<dbReference type="InterPro" id="IPR052337">
    <property type="entry name" value="SAT4-like"/>
</dbReference>
<dbReference type="PANTHER" id="PTHR33048:SF149">
    <property type="entry name" value="UBID FAMILY DECARBOXYLASE"/>
    <property type="match status" value="1"/>
</dbReference>
<comment type="subcellular location">
    <subcellularLocation>
        <location evidence="1">Membrane</location>
        <topology evidence="1">Multi-pass membrane protein</topology>
    </subcellularLocation>
</comment>
<keyword evidence="10" id="KW-1185">Reference proteome</keyword>
<feature type="transmembrane region" description="Helical" evidence="7">
    <location>
        <begin position="179"/>
        <end position="201"/>
    </location>
</feature>
<dbReference type="OrthoDB" id="3903189at2759"/>
<evidence type="ECO:0000313" key="10">
    <source>
        <dbReference type="Proteomes" id="UP000504636"/>
    </source>
</evidence>
<dbReference type="EMBL" id="MU003692">
    <property type="protein sequence ID" value="KAF2817307.1"/>
    <property type="molecule type" value="Genomic_DNA"/>
</dbReference>
<evidence type="ECO:0000256" key="3">
    <source>
        <dbReference type="ARBA" id="ARBA00022989"/>
    </source>
</evidence>
<feature type="transmembrane region" description="Helical" evidence="7">
    <location>
        <begin position="7"/>
        <end position="28"/>
    </location>
</feature>
<evidence type="ECO:0000256" key="1">
    <source>
        <dbReference type="ARBA" id="ARBA00004141"/>
    </source>
</evidence>
<feature type="domain" description="Rhodopsin" evidence="8">
    <location>
        <begin position="21"/>
        <end position="267"/>
    </location>
</feature>
<keyword evidence="4 7" id="KW-0472">Membrane</keyword>
<reference evidence="11" key="3">
    <citation type="submission" date="2025-04" db="UniProtKB">
        <authorList>
            <consortium name="RefSeq"/>
        </authorList>
    </citation>
    <scope>IDENTIFICATION</scope>
    <source>
        <strain evidence="11">CBS 304.34</strain>
    </source>
</reference>
<dbReference type="PANTHER" id="PTHR33048">
    <property type="entry name" value="PTH11-LIKE INTEGRAL MEMBRANE PROTEIN (AFU_ORTHOLOGUE AFUA_5G11245)"/>
    <property type="match status" value="1"/>
</dbReference>
<dbReference type="Pfam" id="PF20684">
    <property type="entry name" value="Fung_rhodopsin"/>
    <property type="match status" value="1"/>
</dbReference>
<feature type="region of interest" description="Disordered" evidence="6">
    <location>
        <begin position="278"/>
        <end position="359"/>
    </location>
</feature>
<evidence type="ECO:0000256" key="7">
    <source>
        <dbReference type="SAM" id="Phobius"/>
    </source>
</evidence>
<accession>A0A6A6ZAR7</accession>
<organism evidence="9">
    <name type="scientific">Mytilinidion resinicola</name>
    <dbReference type="NCBI Taxonomy" id="574789"/>
    <lineage>
        <taxon>Eukaryota</taxon>
        <taxon>Fungi</taxon>
        <taxon>Dikarya</taxon>
        <taxon>Ascomycota</taxon>
        <taxon>Pezizomycotina</taxon>
        <taxon>Dothideomycetes</taxon>
        <taxon>Pleosporomycetidae</taxon>
        <taxon>Mytilinidiales</taxon>
        <taxon>Mytilinidiaceae</taxon>
        <taxon>Mytilinidion</taxon>
    </lineage>
</organism>
<evidence type="ECO:0000256" key="4">
    <source>
        <dbReference type="ARBA" id="ARBA00023136"/>
    </source>
</evidence>
<proteinExistence type="inferred from homology"/>
<evidence type="ECO:0000259" key="8">
    <source>
        <dbReference type="Pfam" id="PF20684"/>
    </source>
</evidence>
<feature type="transmembrane region" description="Helical" evidence="7">
    <location>
        <begin position="129"/>
        <end position="150"/>
    </location>
</feature>
<sequence>MRFAIESWIWYTVAVGIIVARLISRSILFGSVKRLQYDDWIMGLLVLGSYTTLIVMTNIAAKSNSNLLPPDFPLQSLTSKDISDRQYGSKIGIVVEQMQIVVIWLNKACLLILYYRLTRMVASKENMAIKLLAVYVALAFVVMEILYFGVWCRPFHEYWAIPTYNSQCDRLTDHRITNAVFNISSDIMMLCIALPMFIRTLLPLKRKLILCCIFSLGIFVILAAILNKYYSFKSPYSTSTWISWYIREASTAILVANLPFTWTLLRKLFNLGAFDSSAPPPPTYHSSRTAGGRRTQRKRDNHQAPAIKEKAALNGSQNSDVSKDSKEPRSSGGRLVPSETPTTMQSDHSDQPLVSEMSSRPDTWDVEAQRVVIAQPKRAQIAPSVASSGISRLSSTKRQTGGGGGGGGGRSARDRKARAKIAEKANK</sequence>
<dbReference type="InterPro" id="IPR049326">
    <property type="entry name" value="Rhodopsin_dom_fungi"/>
</dbReference>
<keyword evidence="3 7" id="KW-1133">Transmembrane helix</keyword>
<dbReference type="RefSeq" id="XP_033584271.1">
    <property type="nucleotide sequence ID" value="XM_033727432.1"/>
</dbReference>
<keyword evidence="2 7" id="KW-0812">Transmembrane</keyword>
<feature type="transmembrane region" description="Helical" evidence="7">
    <location>
        <begin position="40"/>
        <end position="61"/>
    </location>
</feature>
<reference evidence="11" key="2">
    <citation type="submission" date="2020-04" db="EMBL/GenBank/DDBJ databases">
        <authorList>
            <consortium name="NCBI Genome Project"/>
        </authorList>
    </citation>
    <scope>NUCLEOTIDE SEQUENCE</scope>
    <source>
        <strain evidence="11">CBS 304.34</strain>
    </source>
</reference>